<proteinExistence type="predicted"/>
<organism evidence="2 3">
    <name type="scientific">Orbilia ellipsospora</name>
    <dbReference type="NCBI Taxonomy" id="2528407"/>
    <lineage>
        <taxon>Eukaryota</taxon>
        <taxon>Fungi</taxon>
        <taxon>Dikarya</taxon>
        <taxon>Ascomycota</taxon>
        <taxon>Pezizomycotina</taxon>
        <taxon>Orbiliomycetes</taxon>
        <taxon>Orbiliales</taxon>
        <taxon>Orbiliaceae</taxon>
        <taxon>Orbilia</taxon>
    </lineage>
</organism>
<protein>
    <submittedName>
        <fullName evidence="2">Uncharacterized protein</fullName>
    </submittedName>
</protein>
<feature type="compositionally biased region" description="Acidic residues" evidence="1">
    <location>
        <begin position="107"/>
        <end position="118"/>
    </location>
</feature>
<evidence type="ECO:0000313" key="2">
    <source>
        <dbReference type="EMBL" id="KAK6543447.1"/>
    </source>
</evidence>
<feature type="region of interest" description="Disordered" evidence="1">
    <location>
        <begin position="68"/>
        <end position="133"/>
    </location>
</feature>
<reference evidence="2 3" key="1">
    <citation type="submission" date="2019-10" db="EMBL/GenBank/DDBJ databases">
        <authorList>
            <person name="Palmer J.M."/>
        </authorList>
    </citation>
    <scope>NUCLEOTIDE SEQUENCE [LARGE SCALE GENOMIC DNA]</scope>
    <source>
        <strain evidence="2 3">TWF694</strain>
    </source>
</reference>
<dbReference type="EMBL" id="JAVHJO010000001">
    <property type="protein sequence ID" value="KAK6543447.1"/>
    <property type="molecule type" value="Genomic_DNA"/>
</dbReference>
<dbReference type="AlphaFoldDB" id="A0AAV9XPG7"/>
<sequence>MPPQSQKKVRLSQLDTTKRTISYSYKVYRTQRWSEEELAKTSSTSTYNILQKDHGTRLEPQLHQNKEVRVTGQQVSDDAHTQVSGRLKNFNKNKAPESSPDNLSSEMEIDDAEEEPESYSEVKKSSHRAGSQDERSELSCDCLKLNRDLEGGLCYEYEISRLRAELKASEGERNYLWEALSAASTTNNALKIQLRHADTEAGNWKEMFHQSDEIWTQKYTKLEDRFHKNEIEIGRLQRTELAITSRKDVLLDEQAKQDLKDIFPTKVAGIARPLFRKIPWKHFSGFDTQDLDKIFGEMFEYPWTLETWAGVRTHSDFNITTMVDALVSCTLTNKIFKDPFFLYGYDPTTQMALQKVYSLAIQQDPVSAEAWRASTASITQSLNDTQFQQSRTKPPLQKIASALSLALVELFAVHHRPAKSEIGFINDKVEELVLSSAKLASTWHTRDFRLEIIDIFWLQTRKMQWDSEDADKYVSHFKKKQILKERASYYIVAVISPGFIRYEKGNEHDEPVEIVWERASVLLAEA</sequence>
<name>A0AAV9XPG7_9PEZI</name>
<feature type="compositionally biased region" description="Basic and acidic residues" evidence="1">
    <location>
        <begin position="120"/>
        <end position="133"/>
    </location>
</feature>
<accession>A0AAV9XPG7</accession>
<gene>
    <name evidence="2" type="ORF">TWF694_000194</name>
</gene>
<evidence type="ECO:0000256" key="1">
    <source>
        <dbReference type="SAM" id="MobiDB-lite"/>
    </source>
</evidence>
<comment type="caution">
    <text evidence="2">The sequence shown here is derived from an EMBL/GenBank/DDBJ whole genome shotgun (WGS) entry which is preliminary data.</text>
</comment>
<keyword evidence="3" id="KW-1185">Reference proteome</keyword>
<evidence type="ECO:0000313" key="3">
    <source>
        <dbReference type="Proteomes" id="UP001365542"/>
    </source>
</evidence>
<feature type="compositionally biased region" description="Polar residues" evidence="1">
    <location>
        <begin position="71"/>
        <end position="84"/>
    </location>
</feature>
<dbReference type="Proteomes" id="UP001365542">
    <property type="component" value="Unassembled WGS sequence"/>
</dbReference>